<keyword evidence="1" id="KW-0812">Transmembrane</keyword>
<accession>A0A0D6L4T2</accession>
<reference evidence="2 3" key="1">
    <citation type="submission" date="2013-05" db="EMBL/GenBank/DDBJ databases">
        <title>Draft genome of the parasitic nematode Anyclostoma ceylanicum.</title>
        <authorList>
            <person name="Mitreva M."/>
        </authorList>
    </citation>
    <scope>NUCLEOTIDE SEQUENCE [LARGE SCALE GENOMIC DNA]</scope>
</reference>
<dbReference type="Proteomes" id="UP000054495">
    <property type="component" value="Unassembled WGS sequence"/>
</dbReference>
<gene>
    <name evidence="2" type="ORF">ANCCEY_14869</name>
</gene>
<dbReference type="EMBL" id="KE126617">
    <property type="protein sequence ID" value="EPB66044.1"/>
    <property type="molecule type" value="Genomic_DNA"/>
</dbReference>
<evidence type="ECO:0000313" key="3">
    <source>
        <dbReference type="Proteomes" id="UP000054495"/>
    </source>
</evidence>
<keyword evidence="1" id="KW-0472">Membrane</keyword>
<keyword evidence="3" id="KW-1185">Reference proteome</keyword>
<organism evidence="2 3">
    <name type="scientific">Ancylostoma ceylanicum</name>
    <dbReference type="NCBI Taxonomy" id="53326"/>
    <lineage>
        <taxon>Eukaryota</taxon>
        <taxon>Metazoa</taxon>
        <taxon>Ecdysozoa</taxon>
        <taxon>Nematoda</taxon>
        <taxon>Chromadorea</taxon>
        <taxon>Rhabditida</taxon>
        <taxon>Rhabditina</taxon>
        <taxon>Rhabditomorpha</taxon>
        <taxon>Strongyloidea</taxon>
        <taxon>Ancylostomatidae</taxon>
        <taxon>Ancylostomatinae</taxon>
        <taxon>Ancylostoma</taxon>
    </lineage>
</organism>
<evidence type="ECO:0000256" key="1">
    <source>
        <dbReference type="SAM" id="Phobius"/>
    </source>
</evidence>
<dbReference type="AlphaFoldDB" id="A0A0D6L4T2"/>
<sequence length="244" mass="27930">MNLQSAYFALAIVVPTLGIGTNWYVLWRFLRIARRSVIRFKTTSGLPLATMSAGDSVTTEFRIIHVDAERKLQVYSEDGRICAEHPNISSHNVKAAHLIDIALFYAIPSLLRIFFDEIVLFQCYSPFSMMDVPLYEWRYAISVSTHTRRCSFNPEFESSVDVQENMTLVMSISSATTEHFTKKRQLYVKKVKKKTAMILYFSQFICDAFYLSTNIYEASGTPRSTVVVSSGRHISRWVSNDDES</sequence>
<keyword evidence="1" id="KW-1133">Transmembrane helix</keyword>
<feature type="transmembrane region" description="Helical" evidence="1">
    <location>
        <begin position="6"/>
        <end position="26"/>
    </location>
</feature>
<proteinExistence type="predicted"/>
<name>A0A0D6L4T2_9BILA</name>
<evidence type="ECO:0000313" key="2">
    <source>
        <dbReference type="EMBL" id="EPB66044.1"/>
    </source>
</evidence>
<protein>
    <submittedName>
        <fullName evidence="2">Uncharacterized protein</fullName>
    </submittedName>
</protein>